<dbReference type="Gene3D" id="3.30.70.100">
    <property type="match status" value="1"/>
</dbReference>
<dbReference type="Pfam" id="PF03992">
    <property type="entry name" value="ABM"/>
    <property type="match status" value="1"/>
</dbReference>
<protein>
    <submittedName>
        <fullName evidence="2">Quinol monooxygenase YgiN</fullName>
    </submittedName>
</protein>
<dbReference type="InterPro" id="IPR011008">
    <property type="entry name" value="Dimeric_a/b-barrel"/>
</dbReference>
<accession>A0A1G4XDR5</accession>
<dbReference type="RefSeq" id="WP_017456363.1">
    <property type="nucleotide sequence ID" value="NZ_FMUI01000002.1"/>
</dbReference>
<dbReference type="PANTHER" id="PTHR33336">
    <property type="entry name" value="QUINOL MONOOXYGENASE YGIN-RELATED"/>
    <property type="match status" value="1"/>
</dbReference>
<keyword evidence="2" id="KW-0560">Oxidoreductase</keyword>
<proteinExistence type="predicted"/>
<evidence type="ECO:0000313" key="2">
    <source>
        <dbReference type="EMBL" id="SCX39144.1"/>
    </source>
</evidence>
<dbReference type="InterPro" id="IPR007138">
    <property type="entry name" value="ABM_dom"/>
</dbReference>
<evidence type="ECO:0000313" key="3">
    <source>
        <dbReference type="Proteomes" id="UP000183569"/>
    </source>
</evidence>
<dbReference type="InterPro" id="IPR050744">
    <property type="entry name" value="AI-2_Isomerase_LsrG"/>
</dbReference>
<dbReference type="GeneID" id="23843111"/>
<feature type="domain" description="ABM" evidence="1">
    <location>
        <begin position="2"/>
        <end position="92"/>
    </location>
</feature>
<evidence type="ECO:0000259" key="1">
    <source>
        <dbReference type="PROSITE" id="PS51725"/>
    </source>
</evidence>
<dbReference type="PROSITE" id="PS51725">
    <property type="entry name" value="ABM"/>
    <property type="match status" value="1"/>
</dbReference>
<dbReference type="EMBL" id="FMUI01000002">
    <property type="protein sequence ID" value="SCX39144.1"/>
    <property type="molecule type" value="Genomic_DNA"/>
</dbReference>
<organism evidence="2 3">
    <name type="scientific">Kosakonia sacchari</name>
    <dbReference type="NCBI Taxonomy" id="1158459"/>
    <lineage>
        <taxon>Bacteria</taxon>
        <taxon>Pseudomonadati</taxon>
        <taxon>Pseudomonadota</taxon>
        <taxon>Gammaproteobacteria</taxon>
        <taxon>Enterobacterales</taxon>
        <taxon>Enterobacteriaceae</taxon>
        <taxon>Kosakonia</taxon>
    </lineage>
</organism>
<dbReference type="Proteomes" id="UP000183569">
    <property type="component" value="Unassembled WGS sequence"/>
</dbReference>
<dbReference type="AlphaFoldDB" id="A0A1G4XDR5"/>
<sequence length="101" mass="11534">MLIICGYVNIKPSDLPRFMADMNVLAQTVRKRAGNLSYDVAVEDHLAGSVLISERWQDQDALTAHLAAPHTRAFITRWQERMTAEILKYDAFNERGLLDMK</sequence>
<keyword evidence="2" id="KW-0503">Monooxygenase</keyword>
<reference evidence="2 3" key="1">
    <citation type="submission" date="2016-10" db="EMBL/GenBank/DDBJ databases">
        <authorList>
            <person name="Varghese N."/>
            <person name="Submissions S."/>
        </authorList>
    </citation>
    <scope>NUCLEOTIDE SEQUENCE [LARGE SCALE GENOMIC DNA]</scope>
    <source>
        <strain evidence="2 3">CGMCC 1.12102</strain>
    </source>
</reference>
<dbReference type="PANTHER" id="PTHR33336:SF3">
    <property type="entry name" value="ABM DOMAIN-CONTAINING PROTEIN"/>
    <property type="match status" value="1"/>
</dbReference>
<comment type="caution">
    <text evidence="2">The sequence shown here is derived from an EMBL/GenBank/DDBJ whole genome shotgun (WGS) entry which is preliminary data.</text>
</comment>
<name>A0A1G4XDR5_9ENTR</name>
<dbReference type="GO" id="GO:0004497">
    <property type="term" value="F:monooxygenase activity"/>
    <property type="evidence" value="ECO:0007669"/>
    <property type="project" value="UniProtKB-KW"/>
</dbReference>
<dbReference type="SUPFAM" id="SSF54909">
    <property type="entry name" value="Dimeric alpha+beta barrel"/>
    <property type="match status" value="1"/>
</dbReference>
<gene>
    <name evidence="2" type="ORF">SAMN02927897_00478</name>
</gene>